<feature type="non-terminal residue" evidence="5">
    <location>
        <position position="137"/>
    </location>
</feature>
<feature type="non-terminal residue" evidence="5">
    <location>
        <position position="1"/>
    </location>
</feature>
<dbReference type="InterPro" id="IPR036860">
    <property type="entry name" value="SH2_dom_sf"/>
</dbReference>
<dbReference type="AlphaFoldDB" id="A0A7K9X141"/>
<dbReference type="Proteomes" id="UP000587472">
    <property type="component" value="Unassembled WGS sequence"/>
</dbReference>
<dbReference type="GO" id="GO:0005737">
    <property type="term" value="C:cytoplasm"/>
    <property type="evidence" value="ECO:0007669"/>
    <property type="project" value="TreeGrafter"/>
</dbReference>
<dbReference type="PANTHER" id="PTHR14388:SF9">
    <property type="entry name" value="SH2 DOMAIN-CONTAINING PROTEIN 2A"/>
    <property type="match status" value="1"/>
</dbReference>
<protein>
    <submittedName>
        <fullName evidence="5">SH22A protein</fullName>
    </submittedName>
</protein>
<dbReference type="SUPFAM" id="SSF55550">
    <property type="entry name" value="SH2 domain"/>
    <property type="match status" value="1"/>
</dbReference>
<feature type="region of interest" description="Disordered" evidence="3">
    <location>
        <begin position="18"/>
        <end position="68"/>
    </location>
</feature>
<dbReference type="Pfam" id="PF00017">
    <property type="entry name" value="SH2"/>
    <property type="match status" value="1"/>
</dbReference>
<keyword evidence="1 2" id="KW-0727">SH2 domain</keyword>
<sequence>LDDDHPLFSPLDAISENNMASAVPGPGLTPVQPWGGAQPPGHHDTHGRVPAGSGPALPGWSPPEGDLRPELVALHAQTRRWFEQTQARRLEAKGELPPWFHGFVSRRETEQRLQDQPLGCFLVRFSESTVGFVLSYR</sequence>
<keyword evidence="6" id="KW-1185">Reference proteome</keyword>
<dbReference type="InterPro" id="IPR000980">
    <property type="entry name" value="SH2"/>
</dbReference>
<evidence type="ECO:0000256" key="2">
    <source>
        <dbReference type="PROSITE-ProRule" id="PRU00191"/>
    </source>
</evidence>
<name>A0A7K9X141_9GRUI</name>
<evidence type="ECO:0000256" key="1">
    <source>
        <dbReference type="ARBA" id="ARBA00022999"/>
    </source>
</evidence>
<dbReference type="EMBL" id="VWZZ01000704">
    <property type="protein sequence ID" value="NXI90473.1"/>
    <property type="molecule type" value="Genomic_DNA"/>
</dbReference>
<dbReference type="PANTHER" id="PTHR14388">
    <property type="entry name" value="T CELL-SPECIFIC ADAPTER PROTEIN TSAD"/>
    <property type="match status" value="1"/>
</dbReference>
<feature type="domain" description="SH2" evidence="4">
    <location>
        <begin position="99"/>
        <end position="137"/>
    </location>
</feature>
<reference evidence="5 6" key="1">
    <citation type="submission" date="2019-09" db="EMBL/GenBank/DDBJ databases">
        <title>Bird 10,000 Genomes (B10K) Project - Family phase.</title>
        <authorList>
            <person name="Zhang G."/>
        </authorList>
    </citation>
    <scope>NUCLEOTIDE SEQUENCE [LARGE SCALE GENOMIC DNA]</scope>
    <source>
        <strain evidence="5">B10K-DU-001-60</strain>
        <tissue evidence="5">Muscle</tissue>
    </source>
</reference>
<evidence type="ECO:0000259" key="4">
    <source>
        <dbReference type="PROSITE" id="PS50001"/>
    </source>
</evidence>
<dbReference type="PROSITE" id="PS50001">
    <property type="entry name" value="SH2"/>
    <property type="match status" value="1"/>
</dbReference>
<accession>A0A7K9X141</accession>
<organism evidence="5 6">
    <name type="scientific">Psophia crepitans</name>
    <name type="common">common trumpeter</name>
    <dbReference type="NCBI Taxonomy" id="54359"/>
    <lineage>
        <taxon>Eukaryota</taxon>
        <taxon>Metazoa</taxon>
        <taxon>Chordata</taxon>
        <taxon>Craniata</taxon>
        <taxon>Vertebrata</taxon>
        <taxon>Euteleostomi</taxon>
        <taxon>Archelosauria</taxon>
        <taxon>Archosauria</taxon>
        <taxon>Dinosauria</taxon>
        <taxon>Saurischia</taxon>
        <taxon>Theropoda</taxon>
        <taxon>Coelurosauria</taxon>
        <taxon>Aves</taxon>
        <taxon>Neognathae</taxon>
        <taxon>Neoaves</taxon>
        <taxon>Gruiformes</taxon>
        <taxon>Psophiidae</taxon>
        <taxon>Psophia</taxon>
    </lineage>
</organism>
<dbReference type="Gene3D" id="3.30.505.10">
    <property type="entry name" value="SH2 domain"/>
    <property type="match status" value="1"/>
</dbReference>
<evidence type="ECO:0000313" key="5">
    <source>
        <dbReference type="EMBL" id="NXI90473.1"/>
    </source>
</evidence>
<comment type="caution">
    <text evidence="5">The sequence shown here is derived from an EMBL/GenBank/DDBJ whole genome shotgun (WGS) entry which is preliminary data.</text>
</comment>
<evidence type="ECO:0000313" key="6">
    <source>
        <dbReference type="Proteomes" id="UP000587472"/>
    </source>
</evidence>
<gene>
    <name evidence="5" type="primary">Sh2d2a_1</name>
    <name evidence="5" type="ORF">PSOCRE_R15482</name>
</gene>
<proteinExistence type="predicted"/>
<evidence type="ECO:0000256" key="3">
    <source>
        <dbReference type="SAM" id="MobiDB-lite"/>
    </source>
</evidence>